<evidence type="ECO:0000313" key="2">
    <source>
        <dbReference type="Proteomes" id="UP000887565"/>
    </source>
</evidence>
<dbReference type="WBParaSite" id="nRc.2.0.1.t22037-RA">
    <property type="protein sequence ID" value="nRc.2.0.1.t22037-RA"/>
    <property type="gene ID" value="nRc.2.0.1.g22037"/>
</dbReference>
<dbReference type="Proteomes" id="UP000887565">
    <property type="component" value="Unplaced"/>
</dbReference>
<evidence type="ECO:0000313" key="3">
    <source>
        <dbReference type="WBParaSite" id="nRc.2.0.1.t22037-RA"/>
    </source>
</evidence>
<protein>
    <submittedName>
        <fullName evidence="3">Uncharacterized protein</fullName>
    </submittedName>
</protein>
<proteinExistence type="predicted"/>
<sequence length="92" mass="10665">MVKQAEVEPAVGRNGKGHRNLERQTLTTPPKIVHPMEKTLDEIRLKWKPAWKSNLVDMNMDDYYEDAPAELFYDSGSFCECNVKRSCFSMIQ</sequence>
<accession>A0A915J6E3</accession>
<dbReference type="AlphaFoldDB" id="A0A915J6E3"/>
<evidence type="ECO:0000256" key="1">
    <source>
        <dbReference type="SAM" id="MobiDB-lite"/>
    </source>
</evidence>
<keyword evidence="2" id="KW-1185">Reference proteome</keyword>
<reference evidence="3" key="1">
    <citation type="submission" date="2022-11" db="UniProtKB">
        <authorList>
            <consortium name="WormBaseParasite"/>
        </authorList>
    </citation>
    <scope>IDENTIFICATION</scope>
</reference>
<organism evidence="2 3">
    <name type="scientific">Romanomermis culicivorax</name>
    <name type="common">Nematode worm</name>
    <dbReference type="NCBI Taxonomy" id="13658"/>
    <lineage>
        <taxon>Eukaryota</taxon>
        <taxon>Metazoa</taxon>
        <taxon>Ecdysozoa</taxon>
        <taxon>Nematoda</taxon>
        <taxon>Enoplea</taxon>
        <taxon>Dorylaimia</taxon>
        <taxon>Mermithida</taxon>
        <taxon>Mermithoidea</taxon>
        <taxon>Mermithidae</taxon>
        <taxon>Romanomermis</taxon>
    </lineage>
</organism>
<feature type="region of interest" description="Disordered" evidence="1">
    <location>
        <begin position="1"/>
        <end position="30"/>
    </location>
</feature>
<name>A0A915J6E3_ROMCU</name>